<organism evidence="10 11">
    <name type="scientific">Thermasporomyces composti</name>
    <dbReference type="NCBI Taxonomy" id="696763"/>
    <lineage>
        <taxon>Bacteria</taxon>
        <taxon>Bacillati</taxon>
        <taxon>Actinomycetota</taxon>
        <taxon>Actinomycetes</taxon>
        <taxon>Propionibacteriales</taxon>
        <taxon>Nocardioidaceae</taxon>
        <taxon>Thermasporomyces</taxon>
    </lineage>
</organism>
<dbReference type="InterPro" id="IPR035906">
    <property type="entry name" value="MetI-like_sf"/>
</dbReference>
<dbReference type="GO" id="GO:0055085">
    <property type="term" value="P:transmembrane transport"/>
    <property type="evidence" value="ECO:0007669"/>
    <property type="project" value="InterPro"/>
</dbReference>
<feature type="domain" description="ABC transmembrane type-1" evidence="9">
    <location>
        <begin position="103"/>
        <end position="292"/>
    </location>
</feature>
<evidence type="ECO:0000259" key="9">
    <source>
        <dbReference type="PROSITE" id="PS50928"/>
    </source>
</evidence>
<evidence type="ECO:0000256" key="1">
    <source>
        <dbReference type="ARBA" id="ARBA00004651"/>
    </source>
</evidence>
<dbReference type="Gene3D" id="1.10.3720.10">
    <property type="entry name" value="MetI-like"/>
    <property type="match status" value="1"/>
</dbReference>
<dbReference type="EMBL" id="QTUC01000001">
    <property type="protein sequence ID" value="REF38148.1"/>
    <property type="molecule type" value="Genomic_DNA"/>
</dbReference>
<evidence type="ECO:0000256" key="5">
    <source>
        <dbReference type="ARBA" id="ARBA00022989"/>
    </source>
</evidence>
<protein>
    <submittedName>
        <fullName evidence="10">Peptide/nickel transport system permease protein</fullName>
    </submittedName>
</protein>
<dbReference type="PANTHER" id="PTHR43386:SF1">
    <property type="entry name" value="D,D-DIPEPTIDE TRANSPORT SYSTEM PERMEASE PROTEIN DDPC-RELATED"/>
    <property type="match status" value="1"/>
</dbReference>
<accession>A0A3D9V8N4</accession>
<proteinExistence type="inferred from homology"/>
<keyword evidence="6 7" id="KW-0472">Membrane</keyword>
<evidence type="ECO:0000256" key="7">
    <source>
        <dbReference type="RuleBase" id="RU363032"/>
    </source>
</evidence>
<name>A0A3D9V8N4_THECX</name>
<dbReference type="InterPro" id="IPR025966">
    <property type="entry name" value="OppC_N"/>
</dbReference>
<keyword evidence="2 7" id="KW-0813">Transport</keyword>
<dbReference type="SUPFAM" id="SSF161098">
    <property type="entry name" value="MetI-like"/>
    <property type="match status" value="1"/>
</dbReference>
<dbReference type="RefSeq" id="WP_115851490.1">
    <property type="nucleotide sequence ID" value="NZ_QTUC01000001.1"/>
</dbReference>
<dbReference type="InterPro" id="IPR000515">
    <property type="entry name" value="MetI-like"/>
</dbReference>
<dbReference type="Pfam" id="PF12911">
    <property type="entry name" value="OppC_N"/>
    <property type="match status" value="1"/>
</dbReference>
<gene>
    <name evidence="10" type="ORF">DFJ64_3619</name>
</gene>
<comment type="caution">
    <text evidence="10">The sequence shown here is derived from an EMBL/GenBank/DDBJ whole genome shotgun (WGS) entry which is preliminary data.</text>
</comment>
<feature type="transmembrane region" description="Helical" evidence="7">
    <location>
        <begin position="102"/>
        <end position="127"/>
    </location>
</feature>
<sequence>MASIVDAGSTNLQAPPPPEQGKEAGAFRLALRALMRSRTGFVGFLVFTGIVLVCFIGPFFTPDNLPSDTSKIYGPASWSHPFGFDSEGRDVFVQVVDGGRTVILVGFLAAAISTTIAVVFGALAAYLGGRVDSIIVTATDIVLTVPSIVLLAVLAAFYRVGSAWALAVILGVLGWPGLLRAVRAQVFSLKEREYVEAARLLDLGTPRIVLREILPNMSSFILMNFVIGMTNAIYAMAGLYLLGLAPMEGSNWGIMINFAWTRGAIFFEGSLGYILGPVLAICILQLSLVTMARSFEEILNPRLRNN</sequence>
<keyword evidence="5 7" id="KW-1133">Transmembrane helix</keyword>
<feature type="transmembrane region" description="Helical" evidence="7">
    <location>
        <begin position="134"/>
        <end position="157"/>
    </location>
</feature>
<evidence type="ECO:0000313" key="10">
    <source>
        <dbReference type="EMBL" id="REF38148.1"/>
    </source>
</evidence>
<dbReference type="Pfam" id="PF00528">
    <property type="entry name" value="BPD_transp_1"/>
    <property type="match status" value="1"/>
</dbReference>
<keyword evidence="11" id="KW-1185">Reference proteome</keyword>
<evidence type="ECO:0000256" key="4">
    <source>
        <dbReference type="ARBA" id="ARBA00022692"/>
    </source>
</evidence>
<dbReference type="AlphaFoldDB" id="A0A3D9V8N4"/>
<evidence type="ECO:0000313" key="11">
    <source>
        <dbReference type="Proteomes" id="UP000256485"/>
    </source>
</evidence>
<dbReference type="CDD" id="cd06261">
    <property type="entry name" value="TM_PBP2"/>
    <property type="match status" value="1"/>
</dbReference>
<keyword evidence="4 7" id="KW-0812">Transmembrane</keyword>
<evidence type="ECO:0000256" key="2">
    <source>
        <dbReference type="ARBA" id="ARBA00022448"/>
    </source>
</evidence>
<feature type="transmembrane region" description="Helical" evidence="7">
    <location>
        <begin position="163"/>
        <end position="182"/>
    </location>
</feature>
<dbReference type="GO" id="GO:0005886">
    <property type="term" value="C:plasma membrane"/>
    <property type="evidence" value="ECO:0007669"/>
    <property type="project" value="UniProtKB-SubCell"/>
</dbReference>
<dbReference type="InterPro" id="IPR050366">
    <property type="entry name" value="BP-dependent_transpt_permease"/>
</dbReference>
<comment type="similarity">
    <text evidence="7">Belongs to the binding-protein-dependent transport system permease family.</text>
</comment>
<feature type="transmembrane region" description="Helical" evidence="7">
    <location>
        <begin position="271"/>
        <end position="292"/>
    </location>
</feature>
<reference evidence="10 11" key="1">
    <citation type="submission" date="2018-08" db="EMBL/GenBank/DDBJ databases">
        <title>Sequencing the genomes of 1000 actinobacteria strains.</title>
        <authorList>
            <person name="Klenk H.-P."/>
        </authorList>
    </citation>
    <scope>NUCLEOTIDE SEQUENCE [LARGE SCALE GENOMIC DNA]</scope>
    <source>
        <strain evidence="10 11">DSM 22891</strain>
    </source>
</reference>
<evidence type="ECO:0000256" key="8">
    <source>
        <dbReference type="SAM" id="MobiDB-lite"/>
    </source>
</evidence>
<comment type="subcellular location">
    <subcellularLocation>
        <location evidence="1 7">Cell membrane</location>
        <topology evidence="1 7">Multi-pass membrane protein</topology>
    </subcellularLocation>
</comment>
<dbReference type="Proteomes" id="UP000256485">
    <property type="component" value="Unassembled WGS sequence"/>
</dbReference>
<feature type="transmembrane region" description="Helical" evidence="7">
    <location>
        <begin position="41"/>
        <end position="60"/>
    </location>
</feature>
<keyword evidence="3" id="KW-1003">Cell membrane</keyword>
<feature type="region of interest" description="Disordered" evidence="8">
    <location>
        <begin position="1"/>
        <end position="21"/>
    </location>
</feature>
<feature type="transmembrane region" description="Helical" evidence="7">
    <location>
        <begin position="220"/>
        <end position="242"/>
    </location>
</feature>
<evidence type="ECO:0000256" key="6">
    <source>
        <dbReference type="ARBA" id="ARBA00023136"/>
    </source>
</evidence>
<dbReference type="PANTHER" id="PTHR43386">
    <property type="entry name" value="OLIGOPEPTIDE TRANSPORT SYSTEM PERMEASE PROTEIN APPC"/>
    <property type="match status" value="1"/>
</dbReference>
<dbReference type="PROSITE" id="PS50928">
    <property type="entry name" value="ABC_TM1"/>
    <property type="match status" value="1"/>
</dbReference>
<evidence type="ECO:0000256" key="3">
    <source>
        <dbReference type="ARBA" id="ARBA00022475"/>
    </source>
</evidence>
<dbReference type="OrthoDB" id="8906042at2"/>